<keyword evidence="2 6" id="KW-0812">Transmembrane</keyword>
<dbReference type="Proteomes" id="UP000051804">
    <property type="component" value="Unassembled WGS sequence"/>
</dbReference>
<dbReference type="Gene3D" id="2.70.150.10">
    <property type="entry name" value="Calcium-transporting ATPase, cytoplasmic transduction domain A"/>
    <property type="match status" value="1"/>
</dbReference>
<dbReference type="GO" id="GO:0016020">
    <property type="term" value="C:membrane"/>
    <property type="evidence" value="ECO:0007669"/>
    <property type="project" value="UniProtKB-SubCell"/>
</dbReference>
<dbReference type="PROSITE" id="PS00154">
    <property type="entry name" value="ATPASE_E1_E2"/>
    <property type="match status" value="1"/>
</dbReference>
<feature type="transmembrane region" description="Helical" evidence="6">
    <location>
        <begin position="745"/>
        <end position="765"/>
    </location>
</feature>
<dbReference type="PATRIC" id="fig|1291734.4.peg.141"/>
<evidence type="ECO:0000256" key="1">
    <source>
        <dbReference type="ARBA" id="ARBA00004141"/>
    </source>
</evidence>
<comment type="caution">
    <text evidence="8">The sequence shown here is derived from an EMBL/GenBank/DDBJ whole genome shotgun (WGS) entry which is preliminary data.</text>
</comment>
<feature type="domain" description="P-type ATPase A" evidence="7">
    <location>
        <begin position="100"/>
        <end position="194"/>
    </location>
</feature>
<dbReference type="CDD" id="cd02609">
    <property type="entry name" value="P-type_ATPase"/>
    <property type="match status" value="1"/>
</dbReference>
<dbReference type="PANTHER" id="PTHR42861">
    <property type="entry name" value="CALCIUM-TRANSPORTING ATPASE"/>
    <property type="match status" value="1"/>
</dbReference>
<dbReference type="Gene3D" id="1.20.1110.10">
    <property type="entry name" value="Calcium-transporting ATPase, transmembrane domain"/>
    <property type="match status" value="1"/>
</dbReference>
<dbReference type="Pfam" id="PF00122">
    <property type="entry name" value="E1-E2_ATPase"/>
    <property type="match status" value="1"/>
</dbReference>
<feature type="transmembrane region" description="Helical" evidence="6">
    <location>
        <begin position="40"/>
        <end position="60"/>
    </location>
</feature>
<dbReference type="SFLD" id="SFLDG00002">
    <property type="entry name" value="C1.7:_P-type_atpase_like"/>
    <property type="match status" value="1"/>
</dbReference>
<dbReference type="InterPro" id="IPR036412">
    <property type="entry name" value="HAD-like_sf"/>
</dbReference>
<dbReference type="SUPFAM" id="SSF81653">
    <property type="entry name" value="Calcium ATPase, transduction domain A"/>
    <property type="match status" value="1"/>
</dbReference>
<evidence type="ECO:0000259" key="7">
    <source>
        <dbReference type="Pfam" id="PF00122"/>
    </source>
</evidence>
<dbReference type="InterPro" id="IPR018303">
    <property type="entry name" value="ATPase_P-typ_P_site"/>
</dbReference>
<feature type="transmembrane region" description="Helical" evidence="6">
    <location>
        <begin position="683"/>
        <end position="704"/>
    </location>
</feature>
<sequence>MRVAQPDPTTGLSQADVAAKIAAGEHNEPLKPLTRSIGQIIAGNTFTLFNAVNLALGALIFTTGSYRNLLFLGVAIVNTAIGTFQEIRAKRQIDHLSILAATPVTVRRAGSDQQIPQEGIVRDDILQLRRGDQVPVDGEVVAGPGLEADESPLTGEANAIAKPIGSTVLSGSFIVAGSASVHVTKIGSETFAAGLALEAKAEKAAPSQLLNTINRIIQVLTWVLIPLGLALFTVSMVRRGNYNRAILTTSAAVIGMIPEGLVLLTNVALAVSARHLAAKKVLVRALPAIEALARVDVICLDKTGTITSGELRVAAVQPEPGHTEAAVTQAAAAVVAALNDDNETARAIKAHGSTPPSLVATATMPFSSARKWSGASFGNGQTYIMGAPEFTFGAQLTAAQQQTIAQATGAGYRVLAVGTAPSLALPLHDLTMLGLILIADTVRPTAKATFAFFGTQDVALKVISGDNPITVANVAKQAGLPGAERAIDMTTVAPDADFAALAERYTVFGRVTPAQKKQLISGLQARDHTVAMTGDGVNDVLALRQSDCSIAMATGSEAAKSISDFVLLDSNFAAMTGVLNEGRRVINNIERVASLFLVKTIFSVVLTAIFVFLPFDYPIVPINLTPVSALMVAVPGFLLTLEPNFQRVTGRFLQKVMTIAAPAAVAIIGYTMVLTAFEAVFHWSFAVTSTMVVLLIAVIEWHVLFIVARPFNRYKLAMLVALLGAVFYLFFLVGRPFSLANLWRWPLLLVYGPLVASTPVVYAFLQEFLGKRILARIRWRT</sequence>
<organism evidence="8 9">
    <name type="scientific">Lacticaseibacillus nasuensis JCM 17158</name>
    <dbReference type="NCBI Taxonomy" id="1291734"/>
    <lineage>
        <taxon>Bacteria</taxon>
        <taxon>Bacillati</taxon>
        <taxon>Bacillota</taxon>
        <taxon>Bacilli</taxon>
        <taxon>Lactobacillales</taxon>
        <taxon>Lactobacillaceae</taxon>
        <taxon>Lacticaseibacillus</taxon>
    </lineage>
</organism>
<dbReference type="SUPFAM" id="SSF56784">
    <property type="entry name" value="HAD-like"/>
    <property type="match status" value="1"/>
</dbReference>
<feature type="transmembrane region" description="Helical" evidence="6">
    <location>
        <begin position="716"/>
        <end position="733"/>
    </location>
</feature>
<dbReference type="EMBL" id="AZDJ01000030">
    <property type="protein sequence ID" value="KRK70952.1"/>
    <property type="molecule type" value="Genomic_DNA"/>
</dbReference>
<evidence type="ECO:0000313" key="8">
    <source>
        <dbReference type="EMBL" id="KRK70952.1"/>
    </source>
</evidence>
<protein>
    <submittedName>
        <fullName evidence="8">Cation-transporting ATPase</fullName>
    </submittedName>
</protein>
<evidence type="ECO:0000256" key="2">
    <source>
        <dbReference type="ARBA" id="ARBA00022692"/>
    </source>
</evidence>
<feature type="transmembrane region" description="Helical" evidence="6">
    <location>
        <begin position="652"/>
        <end position="677"/>
    </location>
</feature>
<dbReference type="GO" id="GO:0016887">
    <property type="term" value="F:ATP hydrolysis activity"/>
    <property type="evidence" value="ECO:0007669"/>
    <property type="project" value="InterPro"/>
</dbReference>
<dbReference type="Pfam" id="PF00702">
    <property type="entry name" value="Hydrolase"/>
    <property type="match status" value="1"/>
</dbReference>
<feature type="transmembrane region" description="Helical" evidence="6">
    <location>
        <begin position="66"/>
        <end position="84"/>
    </location>
</feature>
<dbReference type="OrthoDB" id="9760364at2"/>
<keyword evidence="9" id="KW-1185">Reference proteome</keyword>
<dbReference type="InterPro" id="IPR023299">
    <property type="entry name" value="ATPase_P-typ_cyto_dom_N"/>
</dbReference>
<dbReference type="PRINTS" id="PR00121">
    <property type="entry name" value="NAKATPASE"/>
</dbReference>
<dbReference type="PRINTS" id="PR00119">
    <property type="entry name" value="CATATPASE"/>
</dbReference>
<feature type="transmembrane region" description="Helical" evidence="6">
    <location>
        <begin position="216"/>
        <end position="237"/>
    </location>
</feature>
<dbReference type="InterPro" id="IPR008250">
    <property type="entry name" value="ATPase_P-typ_transduc_dom_A_sf"/>
</dbReference>
<evidence type="ECO:0000256" key="3">
    <source>
        <dbReference type="ARBA" id="ARBA00022967"/>
    </source>
</evidence>
<dbReference type="InterPro" id="IPR059000">
    <property type="entry name" value="ATPase_P-type_domA"/>
</dbReference>
<dbReference type="Gene3D" id="3.40.1110.10">
    <property type="entry name" value="Calcium-transporting ATPase, cytoplasmic domain N"/>
    <property type="match status" value="1"/>
</dbReference>
<proteinExistence type="predicted"/>
<accession>A0A0R1JIC6</accession>
<dbReference type="SFLD" id="SFLDS00003">
    <property type="entry name" value="Haloacid_Dehalogenase"/>
    <property type="match status" value="1"/>
</dbReference>
<keyword evidence="5 6" id="KW-0472">Membrane</keyword>
<dbReference type="Gene3D" id="3.40.50.1000">
    <property type="entry name" value="HAD superfamily/HAD-like"/>
    <property type="match status" value="1"/>
</dbReference>
<evidence type="ECO:0000256" key="6">
    <source>
        <dbReference type="SAM" id="Phobius"/>
    </source>
</evidence>
<reference evidence="8 9" key="1">
    <citation type="journal article" date="2015" name="Genome Announc.">
        <title>Expanding the biotechnology potential of lactobacilli through comparative genomics of 213 strains and associated genera.</title>
        <authorList>
            <person name="Sun Z."/>
            <person name="Harris H.M."/>
            <person name="McCann A."/>
            <person name="Guo C."/>
            <person name="Argimon S."/>
            <person name="Zhang W."/>
            <person name="Yang X."/>
            <person name="Jeffery I.B."/>
            <person name="Cooney J.C."/>
            <person name="Kagawa T.F."/>
            <person name="Liu W."/>
            <person name="Song Y."/>
            <person name="Salvetti E."/>
            <person name="Wrobel A."/>
            <person name="Rasinkangas P."/>
            <person name="Parkhill J."/>
            <person name="Rea M.C."/>
            <person name="O'Sullivan O."/>
            <person name="Ritari J."/>
            <person name="Douillard F.P."/>
            <person name="Paul Ross R."/>
            <person name="Yang R."/>
            <person name="Briner A.E."/>
            <person name="Felis G.E."/>
            <person name="de Vos W.M."/>
            <person name="Barrangou R."/>
            <person name="Klaenhammer T.R."/>
            <person name="Caufield P.W."/>
            <person name="Cui Y."/>
            <person name="Zhang H."/>
            <person name="O'Toole P.W."/>
        </authorList>
    </citation>
    <scope>NUCLEOTIDE SEQUENCE [LARGE SCALE GENOMIC DNA]</scope>
    <source>
        <strain evidence="8 9">JCM 17158</strain>
    </source>
</reference>
<dbReference type="STRING" id="1291734.FD02_GL000133"/>
<gene>
    <name evidence="8" type="ORF">FD02_GL000133</name>
</gene>
<feature type="transmembrane region" description="Helical" evidence="6">
    <location>
        <begin position="619"/>
        <end position="640"/>
    </location>
</feature>
<dbReference type="InterPro" id="IPR023214">
    <property type="entry name" value="HAD_sf"/>
</dbReference>
<dbReference type="RefSeq" id="WP_156408280.1">
    <property type="nucleotide sequence ID" value="NZ_AZDJ01000030.1"/>
</dbReference>
<dbReference type="SFLD" id="SFLDF00027">
    <property type="entry name" value="p-type_atpase"/>
    <property type="match status" value="1"/>
</dbReference>
<dbReference type="InterPro" id="IPR044492">
    <property type="entry name" value="P_typ_ATPase_HD_dom"/>
</dbReference>
<dbReference type="SUPFAM" id="SSF81665">
    <property type="entry name" value="Calcium ATPase, transmembrane domain M"/>
    <property type="match status" value="1"/>
</dbReference>
<dbReference type="GO" id="GO:0005524">
    <property type="term" value="F:ATP binding"/>
    <property type="evidence" value="ECO:0007669"/>
    <property type="project" value="InterPro"/>
</dbReference>
<comment type="subcellular location">
    <subcellularLocation>
        <location evidence="1">Membrane</location>
        <topology evidence="1">Multi-pass membrane protein</topology>
    </subcellularLocation>
</comment>
<feature type="transmembrane region" description="Helical" evidence="6">
    <location>
        <begin position="249"/>
        <end position="271"/>
    </location>
</feature>
<evidence type="ECO:0000313" key="9">
    <source>
        <dbReference type="Proteomes" id="UP000051804"/>
    </source>
</evidence>
<evidence type="ECO:0000256" key="5">
    <source>
        <dbReference type="ARBA" id="ARBA00023136"/>
    </source>
</evidence>
<dbReference type="InterPro" id="IPR023298">
    <property type="entry name" value="ATPase_P-typ_TM_dom_sf"/>
</dbReference>
<dbReference type="AlphaFoldDB" id="A0A0R1JIC6"/>
<dbReference type="InterPro" id="IPR001757">
    <property type="entry name" value="P_typ_ATPase"/>
</dbReference>
<feature type="transmembrane region" description="Helical" evidence="6">
    <location>
        <begin position="592"/>
        <end position="613"/>
    </location>
</feature>
<keyword evidence="4 6" id="KW-1133">Transmembrane helix</keyword>
<name>A0A0R1JIC6_9LACO</name>
<keyword evidence="3" id="KW-1278">Translocase</keyword>
<evidence type="ECO:0000256" key="4">
    <source>
        <dbReference type="ARBA" id="ARBA00022989"/>
    </source>
</evidence>
<dbReference type="NCBIfam" id="TIGR01494">
    <property type="entry name" value="ATPase_P-type"/>
    <property type="match status" value="2"/>
</dbReference>